<evidence type="ECO:0000256" key="5">
    <source>
        <dbReference type="ARBA" id="ARBA00023315"/>
    </source>
</evidence>
<feature type="domain" description="AB hydrolase-1" evidence="7">
    <location>
        <begin position="69"/>
        <end position="333"/>
    </location>
</feature>
<dbReference type="InterPro" id="IPR000073">
    <property type="entry name" value="AB_hydrolase_1"/>
</dbReference>
<dbReference type="EMBL" id="FUYB01000001">
    <property type="protein sequence ID" value="SKA67815.1"/>
    <property type="molecule type" value="Genomic_DNA"/>
</dbReference>
<organism evidence="8 9">
    <name type="scientific">Thiothrix eikelboomii</name>
    <dbReference type="NCBI Taxonomy" id="92487"/>
    <lineage>
        <taxon>Bacteria</taxon>
        <taxon>Pseudomonadati</taxon>
        <taxon>Pseudomonadota</taxon>
        <taxon>Gammaproteobacteria</taxon>
        <taxon>Thiotrichales</taxon>
        <taxon>Thiotrichaceae</taxon>
        <taxon>Thiothrix</taxon>
    </lineage>
</organism>
<evidence type="ECO:0000256" key="1">
    <source>
        <dbReference type="ARBA" id="ARBA00004683"/>
    </source>
</evidence>
<evidence type="ECO:0000259" key="7">
    <source>
        <dbReference type="Pfam" id="PF00561"/>
    </source>
</evidence>
<protein>
    <recommendedName>
        <fullName evidence="2">Poly(3-hydroxyalkanoate) polymerase subunit PhaC</fullName>
    </recommendedName>
    <alternativeName>
        <fullName evidence="6">PHB synthase subunit PhaC</fullName>
    </alternativeName>
</protein>
<dbReference type="UniPathway" id="UPA00917"/>
<keyword evidence="9" id="KW-1185">Reference proteome</keyword>
<dbReference type="InterPro" id="IPR029058">
    <property type="entry name" value="AB_hydrolase_fold"/>
</dbReference>
<dbReference type="GO" id="GO:0016746">
    <property type="term" value="F:acyltransferase activity"/>
    <property type="evidence" value="ECO:0007669"/>
    <property type="project" value="UniProtKB-KW"/>
</dbReference>
<dbReference type="Pfam" id="PF00561">
    <property type="entry name" value="Abhydrolase_1"/>
    <property type="match status" value="1"/>
</dbReference>
<dbReference type="STRING" id="92487.SAMN02745130_00138"/>
<dbReference type="InterPro" id="IPR051321">
    <property type="entry name" value="PHA/PHB_synthase"/>
</dbReference>
<dbReference type="GO" id="GO:0042619">
    <property type="term" value="P:poly-hydroxybutyrate biosynthetic process"/>
    <property type="evidence" value="ECO:0007669"/>
    <property type="project" value="UniProtKB-KW"/>
</dbReference>
<gene>
    <name evidence="8" type="ORF">SAMN02745130_00138</name>
</gene>
<keyword evidence="3" id="KW-0808">Transferase</keyword>
<keyword evidence="5" id="KW-0012">Acyltransferase</keyword>
<dbReference type="AlphaFoldDB" id="A0A1T4VSK8"/>
<proteinExistence type="predicted"/>
<comment type="pathway">
    <text evidence="1">Biopolymer metabolism; poly-(R)-3-hydroxybutanoate biosynthesis.</text>
</comment>
<name>A0A1T4VSK8_9GAMM</name>
<dbReference type="PANTHER" id="PTHR36837:SF2">
    <property type="entry name" value="POLY(3-HYDROXYALKANOATE) POLYMERASE SUBUNIT PHAC"/>
    <property type="match status" value="1"/>
</dbReference>
<evidence type="ECO:0000313" key="9">
    <source>
        <dbReference type="Proteomes" id="UP000190460"/>
    </source>
</evidence>
<dbReference type="Proteomes" id="UP000190460">
    <property type="component" value="Unassembled WGS sequence"/>
</dbReference>
<keyword evidence="4" id="KW-0583">PHB biosynthesis</keyword>
<dbReference type="OrthoDB" id="9767934at2"/>
<evidence type="ECO:0000256" key="2">
    <source>
        <dbReference type="ARBA" id="ARBA00019065"/>
    </source>
</evidence>
<reference evidence="8 9" key="1">
    <citation type="submission" date="2017-02" db="EMBL/GenBank/DDBJ databases">
        <authorList>
            <person name="Peterson S.W."/>
        </authorList>
    </citation>
    <scope>NUCLEOTIDE SEQUENCE [LARGE SCALE GENOMIC DNA]</scope>
    <source>
        <strain evidence="8 9">ATCC 49788</strain>
    </source>
</reference>
<dbReference type="PANTHER" id="PTHR36837">
    <property type="entry name" value="POLY(3-HYDROXYALKANOATE) POLYMERASE SUBUNIT PHAC"/>
    <property type="match status" value="1"/>
</dbReference>
<dbReference type="SUPFAM" id="SSF53474">
    <property type="entry name" value="alpha/beta-Hydrolases"/>
    <property type="match status" value="1"/>
</dbReference>
<evidence type="ECO:0000256" key="6">
    <source>
        <dbReference type="ARBA" id="ARBA00033356"/>
    </source>
</evidence>
<evidence type="ECO:0000256" key="3">
    <source>
        <dbReference type="ARBA" id="ARBA00022679"/>
    </source>
</evidence>
<dbReference type="Gene3D" id="3.40.50.1820">
    <property type="entry name" value="alpha/beta hydrolase"/>
    <property type="match status" value="1"/>
</dbReference>
<evidence type="ECO:0000256" key="4">
    <source>
        <dbReference type="ARBA" id="ARBA00022752"/>
    </source>
</evidence>
<dbReference type="NCBIfam" id="TIGR01836">
    <property type="entry name" value="PHA_synth_III_C"/>
    <property type="match status" value="1"/>
</dbReference>
<dbReference type="InterPro" id="IPR010125">
    <property type="entry name" value="PHA_synth_III_C"/>
</dbReference>
<evidence type="ECO:0000313" key="8">
    <source>
        <dbReference type="EMBL" id="SKA67815.1"/>
    </source>
</evidence>
<accession>A0A1T4VSK8</accession>
<sequence>MIPFNMRPEALAAEVKAFNEKLTEGMANMLAMQEGRAGVTPHEVIYQEDKLKLLHYLGDPEMERNPIPLLVVYALVNRPYMTDLQENRSTIKGLLEAAQDVYLIDWGYPDASDRYLTMDDYLNGYLDRCIDQLCERHGVEQVNLLGICQGGAFSLCYSALHPERVKNLVTMVTPVDFQTPDNMLSNWIQKVDVDLLVDTLGNIPGEMLNWTFLNLKPYQLMGQKYLGLVDMMGDKEVLKNFLRMEKWIFDSPDQAGETFRQFMKDFFQQNKLIKGEVELAGQPVKLANVTMPVLNIYADQDHLVPPAASKALANYVGSKDYAELSFNGGHIGVYVSGKAQKTIPPAIGYWLNERV</sequence>
<dbReference type="RefSeq" id="WP_078920649.1">
    <property type="nucleotide sequence ID" value="NZ_FUYB01000001.1"/>
</dbReference>